<dbReference type="InterPro" id="IPR000210">
    <property type="entry name" value="BTB/POZ_dom"/>
</dbReference>
<dbReference type="InterPro" id="IPR011333">
    <property type="entry name" value="SKP1/BTB/POZ_sf"/>
</dbReference>
<comment type="pathway">
    <text evidence="1">Protein modification; protein ubiquitination.</text>
</comment>
<proteinExistence type="predicted"/>
<dbReference type="InterPro" id="IPR045005">
    <property type="entry name" value="BPM1-6"/>
</dbReference>
<dbReference type="Proteomes" id="UP000636709">
    <property type="component" value="Unassembled WGS sequence"/>
</dbReference>
<reference evidence="3" key="1">
    <citation type="submission" date="2020-07" db="EMBL/GenBank/DDBJ databases">
        <title>Genome sequence and genetic diversity analysis of an under-domesticated orphan crop, white fonio (Digitaria exilis).</title>
        <authorList>
            <person name="Bennetzen J.L."/>
            <person name="Chen S."/>
            <person name="Ma X."/>
            <person name="Wang X."/>
            <person name="Yssel A.E.J."/>
            <person name="Chaluvadi S.R."/>
            <person name="Johnson M."/>
            <person name="Gangashetty P."/>
            <person name="Hamidou F."/>
            <person name="Sanogo M.D."/>
            <person name="Zwaenepoel A."/>
            <person name="Wallace J."/>
            <person name="Van De Peer Y."/>
            <person name="Van Deynze A."/>
        </authorList>
    </citation>
    <scope>NUCLEOTIDE SEQUENCE</scope>
    <source>
        <tissue evidence="3">Leaves</tissue>
    </source>
</reference>
<accession>A0A835DY78</accession>
<dbReference type="GO" id="GO:0016567">
    <property type="term" value="P:protein ubiquitination"/>
    <property type="evidence" value="ECO:0007669"/>
    <property type="project" value="InterPro"/>
</dbReference>
<evidence type="ECO:0000256" key="1">
    <source>
        <dbReference type="ARBA" id="ARBA00004906"/>
    </source>
</evidence>
<dbReference type="PANTHER" id="PTHR26379">
    <property type="entry name" value="BTB/POZ AND MATH DOMAIN-CONTAINING PROTEIN 1"/>
    <property type="match status" value="1"/>
</dbReference>
<name>A0A835DY78_9POAL</name>
<sequence length="144" mass="16187">MFRPLDYCDMERREFEESSYLKDDHLAIECVVTVKQPRVSATKFLYGVQVPPSNINEQLAAMSLDSEECDKDVTFSVGGETFTARKKVLALRSPVFRAELYGPMSEARTKHLTIENMQPAVFKALLHFIDTDSLPADVDGHGGE</sequence>
<organism evidence="3 4">
    <name type="scientific">Digitaria exilis</name>
    <dbReference type="NCBI Taxonomy" id="1010633"/>
    <lineage>
        <taxon>Eukaryota</taxon>
        <taxon>Viridiplantae</taxon>
        <taxon>Streptophyta</taxon>
        <taxon>Embryophyta</taxon>
        <taxon>Tracheophyta</taxon>
        <taxon>Spermatophyta</taxon>
        <taxon>Magnoliopsida</taxon>
        <taxon>Liliopsida</taxon>
        <taxon>Poales</taxon>
        <taxon>Poaceae</taxon>
        <taxon>PACMAD clade</taxon>
        <taxon>Panicoideae</taxon>
        <taxon>Panicodae</taxon>
        <taxon>Paniceae</taxon>
        <taxon>Anthephorinae</taxon>
        <taxon>Digitaria</taxon>
    </lineage>
</organism>
<dbReference type="PROSITE" id="PS50097">
    <property type="entry name" value="BTB"/>
    <property type="match status" value="1"/>
</dbReference>
<gene>
    <name evidence="3" type="ORF">HU200_061129</name>
</gene>
<dbReference type="Pfam" id="PF00651">
    <property type="entry name" value="BTB"/>
    <property type="match status" value="1"/>
</dbReference>
<keyword evidence="4" id="KW-1185">Reference proteome</keyword>
<dbReference type="AlphaFoldDB" id="A0A835DY78"/>
<dbReference type="PANTHER" id="PTHR26379:SF482">
    <property type="entry name" value="BTB DOMAIN-CONTAINING PROTEIN"/>
    <property type="match status" value="1"/>
</dbReference>
<comment type="caution">
    <text evidence="3">The sequence shown here is derived from an EMBL/GenBank/DDBJ whole genome shotgun (WGS) entry which is preliminary data.</text>
</comment>
<dbReference type="EMBL" id="JACEFO010002588">
    <property type="protein sequence ID" value="KAF8655390.1"/>
    <property type="molecule type" value="Genomic_DNA"/>
</dbReference>
<protein>
    <recommendedName>
        <fullName evidence="2">BTB domain-containing protein</fullName>
    </recommendedName>
</protein>
<evidence type="ECO:0000313" key="3">
    <source>
        <dbReference type="EMBL" id="KAF8655390.1"/>
    </source>
</evidence>
<evidence type="ECO:0000313" key="4">
    <source>
        <dbReference type="Proteomes" id="UP000636709"/>
    </source>
</evidence>
<feature type="domain" description="BTB" evidence="2">
    <location>
        <begin position="71"/>
        <end position="138"/>
    </location>
</feature>
<dbReference type="OrthoDB" id="695023at2759"/>
<evidence type="ECO:0000259" key="2">
    <source>
        <dbReference type="PROSITE" id="PS50097"/>
    </source>
</evidence>
<dbReference type="SUPFAM" id="SSF54695">
    <property type="entry name" value="POZ domain"/>
    <property type="match status" value="1"/>
</dbReference>
<dbReference type="Gene3D" id="3.30.710.10">
    <property type="entry name" value="Potassium Channel Kv1.1, Chain A"/>
    <property type="match status" value="1"/>
</dbReference>